<protein>
    <recommendedName>
        <fullName evidence="4">PASTA domain-containing protein</fullName>
    </recommendedName>
</protein>
<keyword evidence="3" id="KW-1185">Reference proteome</keyword>
<name>A0ABT8FHU5_9ACTN</name>
<evidence type="ECO:0008006" key="4">
    <source>
        <dbReference type="Google" id="ProtNLM"/>
    </source>
</evidence>
<keyword evidence="1" id="KW-0812">Transmembrane</keyword>
<proteinExistence type="predicted"/>
<keyword evidence="1" id="KW-0472">Membrane</keyword>
<organism evidence="2 3">
    <name type="scientific">Nocardioides oceani</name>
    <dbReference type="NCBI Taxonomy" id="3058369"/>
    <lineage>
        <taxon>Bacteria</taxon>
        <taxon>Bacillati</taxon>
        <taxon>Actinomycetota</taxon>
        <taxon>Actinomycetes</taxon>
        <taxon>Propionibacteriales</taxon>
        <taxon>Nocardioidaceae</taxon>
        <taxon>Nocardioides</taxon>
    </lineage>
</organism>
<dbReference type="RefSeq" id="WP_300953347.1">
    <property type="nucleotide sequence ID" value="NZ_JAUHJQ010000006.1"/>
</dbReference>
<comment type="caution">
    <text evidence="2">The sequence shown here is derived from an EMBL/GenBank/DDBJ whole genome shotgun (WGS) entry which is preliminary data.</text>
</comment>
<gene>
    <name evidence="2" type="ORF">QWY28_14890</name>
</gene>
<evidence type="ECO:0000313" key="2">
    <source>
        <dbReference type="EMBL" id="MDN4174248.1"/>
    </source>
</evidence>
<evidence type="ECO:0000256" key="1">
    <source>
        <dbReference type="SAM" id="Phobius"/>
    </source>
</evidence>
<sequence>MGGAIPLLIFLAIAVAVLYFLSTSGVVALGGRRAGGTRVADELPDERLRYAVPLGQDPSAVVAALTRQGYDAALDPDDEVDGRQVVHVARTDDERPDREDVRRVIREDATLNLEGHRPDTGPVRFADER</sequence>
<evidence type="ECO:0000313" key="3">
    <source>
        <dbReference type="Proteomes" id="UP001168620"/>
    </source>
</evidence>
<dbReference type="EMBL" id="JAUHJQ010000006">
    <property type="protein sequence ID" value="MDN4174248.1"/>
    <property type="molecule type" value="Genomic_DNA"/>
</dbReference>
<accession>A0ABT8FHU5</accession>
<reference evidence="2" key="1">
    <citation type="submission" date="2023-06" db="EMBL/GenBank/DDBJ databases">
        <title>Draft genome sequence of Nocardioides sp. SOB77.</title>
        <authorList>
            <person name="Zhang G."/>
        </authorList>
    </citation>
    <scope>NUCLEOTIDE SEQUENCE</scope>
    <source>
        <strain evidence="2">SOB77</strain>
    </source>
</reference>
<feature type="transmembrane region" description="Helical" evidence="1">
    <location>
        <begin position="6"/>
        <end position="29"/>
    </location>
</feature>
<dbReference type="Proteomes" id="UP001168620">
    <property type="component" value="Unassembled WGS sequence"/>
</dbReference>
<keyword evidence="1" id="KW-1133">Transmembrane helix</keyword>